<reference evidence="3" key="2">
    <citation type="submission" date="2020-09" db="EMBL/GenBank/DDBJ databases">
        <authorList>
            <person name="Sun Q."/>
            <person name="Zhou Y."/>
        </authorList>
    </citation>
    <scope>NUCLEOTIDE SEQUENCE</scope>
    <source>
        <strain evidence="3">CGMCC 1.15360</strain>
    </source>
</reference>
<dbReference type="InterPro" id="IPR006221">
    <property type="entry name" value="TrpG/PapA_dom"/>
</dbReference>
<evidence type="ECO:0000313" key="3">
    <source>
        <dbReference type="EMBL" id="GGD76282.1"/>
    </source>
</evidence>
<accession>A0A916Z504</accession>
<dbReference type="RefSeq" id="WP_066770217.1">
    <property type="nucleotide sequence ID" value="NZ_BMIP01000006.1"/>
</dbReference>
<dbReference type="Proteomes" id="UP000612349">
    <property type="component" value="Unassembled WGS sequence"/>
</dbReference>
<organism evidence="3 4">
    <name type="scientific">Croceicoccus mobilis</name>
    <dbReference type="NCBI Taxonomy" id="1703339"/>
    <lineage>
        <taxon>Bacteria</taxon>
        <taxon>Pseudomonadati</taxon>
        <taxon>Pseudomonadota</taxon>
        <taxon>Alphaproteobacteria</taxon>
        <taxon>Sphingomonadales</taxon>
        <taxon>Erythrobacteraceae</taxon>
        <taxon>Croceicoccus</taxon>
    </lineage>
</organism>
<dbReference type="PANTHER" id="PTHR43418">
    <property type="entry name" value="MULTIFUNCTIONAL TRYPTOPHAN BIOSYNTHESIS PROTEIN-RELATED"/>
    <property type="match status" value="1"/>
</dbReference>
<dbReference type="PRINTS" id="PR00097">
    <property type="entry name" value="ANTSNTHASEII"/>
</dbReference>
<feature type="domain" description="Glutamine amidotransferase" evidence="2">
    <location>
        <begin position="3"/>
        <end position="188"/>
    </location>
</feature>
<dbReference type="PROSITE" id="PS51273">
    <property type="entry name" value="GATASE_TYPE_1"/>
    <property type="match status" value="1"/>
</dbReference>
<keyword evidence="1" id="KW-0315">Glutamine amidotransferase</keyword>
<dbReference type="InterPro" id="IPR050472">
    <property type="entry name" value="Anth_synth/Amidotransfase"/>
</dbReference>
<dbReference type="CDD" id="cd01743">
    <property type="entry name" value="GATase1_Anthranilate_Synthase"/>
    <property type="match status" value="1"/>
</dbReference>
<reference evidence="3" key="1">
    <citation type="journal article" date="2014" name="Int. J. Syst. Evol. Microbiol.">
        <title>Complete genome sequence of Corynebacterium casei LMG S-19264T (=DSM 44701T), isolated from a smear-ripened cheese.</title>
        <authorList>
            <consortium name="US DOE Joint Genome Institute (JGI-PGF)"/>
            <person name="Walter F."/>
            <person name="Albersmeier A."/>
            <person name="Kalinowski J."/>
            <person name="Ruckert C."/>
        </authorList>
    </citation>
    <scope>NUCLEOTIDE SEQUENCE</scope>
    <source>
        <strain evidence="3">CGMCC 1.15360</strain>
    </source>
</reference>
<dbReference type="InterPro" id="IPR029062">
    <property type="entry name" value="Class_I_gatase-like"/>
</dbReference>
<dbReference type="OrthoDB" id="9803598at2"/>
<comment type="caution">
    <text evidence="3">The sequence shown here is derived from an EMBL/GenBank/DDBJ whole genome shotgun (WGS) entry which is preliminary data.</text>
</comment>
<dbReference type="InterPro" id="IPR017926">
    <property type="entry name" value="GATASE"/>
</dbReference>
<dbReference type="AlphaFoldDB" id="A0A916Z504"/>
<sequence>MILVIDNYDSFTWNLVHYLMEMGAKVEVVRNDAITAKEALATGASGFLISPGPCTPSEAGVSLDLVGACAEAKKPLLGVCLGHQSIGQYFGGRVVRGGLMHGKTSPVDHDGTGVFAGLPSPFIATRYHSLVVENVPDCLLVNATTPMPNEEGTHAMGFRHESLPIHGVQFHPESIATEHGHAMLANFLALCGVNARIPEHQGLAV</sequence>
<name>A0A916Z504_9SPHN</name>
<dbReference type="EMBL" id="BMIP01000006">
    <property type="protein sequence ID" value="GGD76282.1"/>
    <property type="molecule type" value="Genomic_DNA"/>
</dbReference>
<proteinExistence type="predicted"/>
<dbReference type="Gene3D" id="3.40.50.880">
    <property type="match status" value="1"/>
</dbReference>
<dbReference type="PRINTS" id="PR00096">
    <property type="entry name" value="GATASE"/>
</dbReference>
<dbReference type="Pfam" id="PF00117">
    <property type="entry name" value="GATase"/>
    <property type="match status" value="1"/>
</dbReference>
<dbReference type="SUPFAM" id="SSF52317">
    <property type="entry name" value="Class I glutamine amidotransferase-like"/>
    <property type="match status" value="1"/>
</dbReference>
<gene>
    <name evidence="3" type="primary">trpG</name>
    <name evidence="3" type="ORF">GCM10010990_27390</name>
</gene>
<dbReference type="GO" id="GO:0000162">
    <property type="term" value="P:L-tryptophan biosynthetic process"/>
    <property type="evidence" value="ECO:0007669"/>
    <property type="project" value="TreeGrafter"/>
</dbReference>
<dbReference type="PANTHER" id="PTHR43418:SF4">
    <property type="entry name" value="MULTIFUNCTIONAL TRYPTOPHAN BIOSYNTHESIS PROTEIN"/>
    <property type="match status" value="1"/>
</dbReference>
<dbReference type="NCBIfam" id="TIGR00566">
    <property type="entry name" value="trpG_papA"/>
    <property type="match status" value="1"/>
</dbReference>
<keyword evidence="4" id="KW-1185">Reference proteome</keyword>
<dbReference type="FunFam" id="3.40.50.880:FF:000003">
    <property type="entry name" value="Anthranilate synthase component II"/>
    <property type="match status" value="1"/>
</dbReference>
<evidence type="ECO:0000313" key="4">
    <source>
        <dbReference type="Proteomes" id="UP000612349"/>
    </source>
</evidence>
<evidence type="ECO:0000259" key="2">
    <source>
        <dbReference type="Pfam" id="PF00117"/>
    </source>
</evidence>
<protein>
    <submittedName>
        <fullName evidence="3">Aminodeoxychorismate/anthranilate synthase component II</fullName>
    </submittedName>
</protein>
<dbReference type="GO" id="GO:0005829">
    <property type="term" value="C:cytosol"/>
    <property type="evidence" value="ECO:0007669"/>
    <property type="project" value="TreeGrafter"/>
</dbReference>
<dbReference type="GO" id="GO:0004049">
    <property type="term" value="F:anthranilate synthase activity"/>
    <property type="evidence" value="ECO:0007669"/>
    <property type="project" value="TreeGrafter"/>
</dbReference>
<evidence type="ECO:0000256" key="1">
    <source>
        <dbReference type="ARBA" id="ARBA00022962"/>
    </source>
</evidence>